<accession>A0A370HN64</accession>
<organism evidence="1 2">
    <name type="scientific">Microvirga subterranea</name>
    <dbReference type="NCBI Taxonomy" id="186651"/>
    <lineage>
        <taxon>Bacteria</taxon>
        <taxon>Pseudomonadati</taxon>
        <taxon>Pseudomonadota</taxon>
        <taxon>Alphaproteobacteria</taxon>
        <taxon>Hyphomicrobiales</taxon>
        <taxon>Methylobacteriaceae</taxon>
        <taxon>Microvirga</taxon>
    </lineage>
</organism>
<dbReference type="OrthoDB" id="8162522at2"/>
<evidence type="ECO:0000313" key="2">
    <source>
        <dbReference type="Proteomes" id="UP000254925"/>
    </source>
</evidence>
<name>A0A370HN64_9HYPH</name>
<reference evidence="1 2" key="1">
    <citation type="submission" date="2018-07" db="EMBL/GenBank/DDBJ databases">
        <title>Genomic Encyclopedia of Type Strains, Phase IV (KMG-IV): sequencing the most valuable type-strain genomes for metagenomic binning, comparative biology and taxonomic classification.</title>
        <authorList>
            <person name="Goeker M."/>
        </authorList>
    </citation>
    <scope>NUCLEOTIDE SEQUENCE [LARGE SCALE GENOMIC DNA]</scope>
    <source>
        <strain evidence="1 2">DSM 14364</strain>
    </source>
</reference>
<sequence length="89" mass="10176">MHHAVQAAIARFPDRGHAIEALSRMDDSFMSLCEDFAEAQAALVHWERSGSPVRTARCAEYRELVRDLAAEIEVELERNKDNLRRDRPA</sequence>
<dbReference type="EMBL" id="QQBB01000003">
    <property type="protein sequence ID" value="RDI59760.1"/>
    <property type="molecule type" value="Genomic_DNA"/>
</dbReference>
<proteinExistence type="predicted"/>
<dbReference type="RefSeq" id="WP_114769505.1">
    <property type="nucleotide sequence ID" value="NZ_QQBB01000003.1"/>
</dbReference>
<gene>
    <name evidence="1" type="ORF">DES45_10311</name>
</gene>
<protein>
    <submittedName>
        <fullName evidence="1">Uncharacterized protein</fullName>
    </submittedName>
</protein>
<dbReference type="Proteomes" id="UP000254925">
    <property type="component" value="Unassembled WGS sequence"/>
</dbReference>
<comment type="caution">
    <text evidence="1">The sequence shown here is derived from an EMBL/GenBank/DDBJ whole genome shotgun (WGS) entry which is preliminary data.</text>
</comment>
<dbReference type="AlphaFoldDB" id="A0A370HN64"/>
<keyword evidence="2" id="KW-1185">Reference proteome</keyword>
<evidence type="ECO:0000313" key="1">
    <source>
        <dbReference type="EMBL" id="RDI59760.1"/>
    </source>
</evidence>